<comment type="caution">
    <text evidence="3">The sequence shown here is derived from an EMBL/GenBank/DDBJ whole genome shotgun (WGS) entry which is preliminary data.</text>
</comment>
<feature type="region of interest" description="Disordered" evidence="1">
    <location>
        <begin position="937"/>
        <end position="956"/>
    </location>
</feature>
<accession>A0A5B6TD62</accession>
<gene>
    <name evidence="3" type="ORF">FOA19_14245</name>
</gene>
<dbReference type="OrthoDB" id="1682379at2"/>
<evidence type="ECO:0000313" key="4">
    <source>
        <dbReference type="Proteomes" id="UP000324133"/>
    </source>
</evidence>
<dbReference type="SUPFAM" id="SSF56935">
    <property type="entry name" value="Porins"/>
    <property type="match status" value="1"/>
</dbReference>
<sequence length="956" mass="105290">MRKIPLLFLFLLISYLGYSQTTSVRGQAVGGGSPLIGATVALLNAQDSSVYKGAATDVEGRFEIAGIQNGRFVLKISYLGFGTLYRSVTATGAPIQLGTLTLTSGATTLREVEVVGRAATVIQKQDTAEMNSAAFKVNRDANAENLIQKMPGITIQNGQVQAQGERVQRVLVDGKEFFGEDPSAVLKNLPAEVISKIQVFDRQSDQAQFTGFNDGNEQKTINIVTKPEFRTGRFGRISAGAGTDGRYRISGNINQFEGDRRISIVGLSNNVNEQNFSSEDLVGVASASSRGGGNRGGGGGPRGGGGGPGSGGWGGGNNTGDFLVNSNNGIARTNAIGLNYLDKWGKKVDVQGSYFFNHSNTGANYSLFRQYGIDGSDESTYGQNGNSDTRNMNHRANLRLTYNIDSANSIIIRPRLSFQNNTGTSFDRGATLAGSPFTSLLNNFGSDLDGMNFNNNILYRHSFPKRGRTISLDVTTGYNQNKGNSELYSETVTDEDIQIQDQISVLDNKGLNLGANLNYTEPLTKNTQLQLTYTTNYSNSDGDKRTYERAENSEVYDNLLASQSSTVENRTMTQEFGTGWRYNTKDFQVMLNGRYQFLNMQTDQLYPTPINPEYNYHNVLPFAMVRYNFNQDRNIRIFYNGRSQTPNVEQLQSAIDKSNSLIWNQGNPGLGQAFNHNFNMRYSSANPGRSSSFFFVLGGSKAQNYIGRQTITARRGEVVVSPGDTLRGNQQLNRPVNLDGQYSLRSFLTYGLPLPFIKSNLNLNLNATYNQTPGLIDNAENNTTTANVGGGVVISSNISENFDFLISTNATYNEATYSLRKEQNNNYYNQSSQFRLNWILWKGLTLTSELNHQYNGGLSEEIDPTFLLWNGSIGYKFLKDRQAEIRLSAFDILGENTSIQRNIANAYIEDVQTTVLQRYFMLSFNYNLRMFGGSGARPNKDMNRPGGGYPGGGRGF</sequence>
<feature type="region of interest" description="Disordered" evidence="1">
    <location>
        <begin position="285"/>
        <end position="318"/>
    </location>
</feature>
<evidence type="ECO:0000313" key="3">
    <source>
        <dbReference type="EMBL" id="KAA3438397.1"/>
    </source>
</evidence>
<dbReference type="Pfam" id="PF13620">
    <property type="entry name" value="CarboxypepD_reg"/>
    <property type="match status" value="1"/>
</dbReference>
<dbReference type="EMBL" id="VKKY01000002">
    <property type="protein sequence ID" value="KAA3438397.1"/>
    <property type="molecule type" value="Genomic_DNA"/>
</dbReference>
<feature type="compositionally biased region" description="Gly residues" evidence="1">
    <location>
        <begin position="945"/>
        <end position="956"/>
    </location>
</feature>
<feature type="domain" description="Outer membrane protein beta-barrel" evidence="2">
    <location>
        <begin position="461"/>
        <end position="780"/>
    </location>
</feature>
<dbReference type="SUPFAM" id="SSF49464">
    <property type="entry name" value="Carboxypeptidase regulatory domain-like"/>
    <property type="match status" value="1"/>
</dbReference>
<dbReference type="Pfam" id="PF14905">
    <property type="entry name" value="OMP_b-brl_3"/>
    <property type="match status" value="1"/>
</dbReference>
<dbReference type="AlphaFoldDB" id="A0A5B6TD62"/>
<dbReference type="Proteomes" id="UP000324133">
    <property type="component" value="Unassembled WGS sequence"/>
</dbReference>
<dbReference type="InterPro" id="IPR041700">
    <property type="entry name" value="OMP_b-brl_3"/>
</dbReference>
<dbReference type="RefSeq" id="WP_149091455.1">
    <property type="nucleotide sequence ID" value="NZ_VKKY01000002.1"/>
</dbReference>
<keyword evidence="4" id="KW-1185">Reference proteome</keyword>
<evidence type="ECO:0000259" key="2">
    <source>
        <dbReference type="Pfam" id="PF14905"/>
    </source>
</evidence>
<reference evidence="3 4" key="1">
    <citation type="submission" date="2019-07" db="EMBL/GenBank/DDBJ databases">
        <title>Rufibacter sp. nov., isolated from lake sediment.</title>
        <authorList>
            <person name="Qu J.-H."/>
        </authorList>
    </citation>
    <scope>NUCLEOTIDE SEQUENCE [LARGE SCALE GENOMIC DNA]</scope>
    <source>
        <strain evidence="3 4">NBS58-1</strain>
    </source>
</reference>
<protein>
    <submittedName>
        <fullName evidence="3">Outer membrane beta-barrel protein</fullName>
    </submittedName>
</protein>
<evidence type="ECO:0000256" key="1">
    <source>
        <dbReference type="SAM" id="MobiDB-lite"/>
    </source>
</evidence>
<proteinExistence type="predicted"/>
<feature type="compositionally biased region" description="Gly residues" evidence="1">
    <location>
        <begin position="290"/>
        <end position="318"/>
    </location>
</feature>
<name>A0A5B6TD62_9BACT</name>
<dbReference type="InterPro" id="IPR008969">
    <property type="entry name" value="CarboxyPept-like_regulatory"/>
</dbReference>
<organism evidence="3 4">
    <name type="scientific">Rufibacter hautae</name>
    <dbReference type="NCBI Taxonomy" id="2595005"/>
    <lineage>
        <taxon>Bacteria</taxon>
        <taxon>Pseudomonadati</taxon>
        <taxon>Bacteroidota</taxon>
        <taxon>Cytophagia</taxon>
        <taxon>Cytophagales</taxon>
        <taxon>Hymenobacteraceae</taxon>
        <taxon>Rufibacter</taxon>
    </lineage>
</organism>